<dbReference type="AlphaFoldDB" id="A0A3D9UK18"/>
<feature type="domain" description="N-acetyltransferase" evidence="1">
    <location>
        <begin position="1"/>
        <end position="103"/>
    </location>
</feature>
<dbReference type="Proteomes" id="UP000256253">
    <property type="component" value="Unassembled WGS sequence"/>
</dbReference>
<dbReference type="EMBL" id="QTUA01000001">
    <property type="protein sequence ID" value="REF29649.1"/>
    <property type="molecule type" value="Genomic_DNA"/>
</dbReference>
<dbReference type="Gene3D" id="3.40.630.30">
    <property type="match status" value="1"/>
</dbReference>
<dbReference type="GO" id="GO:0016747">
    <property type="term" value="F:acyltransferase activity, transferring groups other than amino-acyl groups"/>
    <property type="evidence" value="ECO:0007669"/>
    <property type="project" value="InterPro"/>
</dbReference>
<evidence type="ECO:0000313" key="3">
    <source>
        <dbReference type="EMBL" id="REF29649.1"/>
    </source>
</evidence>
<dbReference type="PANTHER" id="PTHR31435:SF10">
    <property type="entry name" value="BSR4717 PROTEIN"/>
    <property type="match status" value="1"/>
</dbReference>
<dbReference type="InterPro" id="IPR045057">
    <property type="entry name" value="Gcn5-rel_NAT"/>
</dbReference>
<dbReference type="InterPro" id="IPR016181">
    <property type="entry name" value="Acyl_CoA_acyltransferase"/>
</dbReference>
<dbReference type="CDD" id="cd04301">
    <property type="entry name" value="NAT_SF"/>
    <property type="match status" value="1"/>
</dbReference>
<dbReference type="SUPFAM" id="SSF55729">
    <property type="entry name" value="Acyl-CoA N-acyltransferases (Nat)"/>
    <property type="match status" value="1"/>
</dbReference>
<dbReference type="PROSITE" id="PS51729">
    <property type="entry name" value="GNAT_YJDJ"/>
    <property type="match status" value="1"/>
</dbReference>
<accession>A0A3D9UK18</accession>
<comment type="caution">
    <text evidence="3">The sequence shown here is derived from an EMBL/GenBank/DDBJ whole genome shotgun (WGS) entry which is preliminary data.</text>
</comment>
<dbReference type="Pfam" id="PF14542">
    <property type="entry name" value="Acetyltransf_CG"/>
    <property type="match status" value="1"/>
</dbReference>
<dbReference type="OrthoDB" id="5405911at2"/>
<proteinExistence type="predicted"/>
<gene>
    <name evidence="3" type="ORF">DFJ65_0612</name>
</gene>
<dbReference type="PROSITE" id="PS51186">
    <property type="entry name" value="GNAT"/>
    <property type="match status" value="1"/>
</dbReference>
<evidence type="ECO:0000259" key="2">
    <source>
        <dbReference type="PROSITE" id="PS51729"/>
    </source>
</evidence>
<evidence type="ECO:0000313" key="4">
    <source>
        <dbReference type="Proteomes" id="UP000256253"/>
    </source>
</evidence>
<dbReference type="RefSeq" id="WP_115921741.1">
    <property type="nucleotide sequence ID" value="NZ_QTUA01000001.1"/>
</dbReference>
<feature type="domain" description="N-acetyltransferase" evidence="2">
    <location>
        <begin position="10"/>
        <end position="98"/>
    </location>
</feature>
<keyword evidence="4" id="KW-1185">Reference proteome</keyword>
<sequence>MSDRLEVTVSNHPVRNRWEAITTNGDAAGYIEYASTEDVVVLEHVVVQPKYEGHGVGSTLVRQALDEVRAEGSRAVVPLCPFARTWITKHPEYIPLVYGEAAPAAD</sequence>
<dbReference type="PANTHER" id="PTHR31435">
    <property type="entry name" value="PROTEIN NATD1"/>
    <property type="match status" value="1"/>
</dbReference>
<dbReference type="InterPro" id="IPR031165">
    <property type="entry name" value="GNAT_YJDJ"/>
</dbReference>
<evidence type="ECO:0000259" key="1">
    <source>
        <dbReference type="PROSITE" id="PS51186"/>
    </source>
</evidence>
<protein>
    <submittedName>
        <fullName evidence="3">Uncharacterized protein</fullName>
    </submittedName>
</protein>
<name>A0A3D9UK18_9MICO</name>
<dbReference type="InterPro" id="IPR000182">
    <property type="entry name" value="GNAT_dom"/>
</dbReference>
<organism evidence="3 4">
    <name type="scientific">Calidifontibacter indicus</name>
    <dbReference type="NCBI Taxonomy" id="419650"/>
    <lineage>
        <taxon>Bacteria</taxon>
        <taxon>Bacillati</taxon>
        <taxon>Actinomycetota</taxon>
        <taxon>Actinomycetes</taxon>
        <taxon>Micrococcales</taxon>
        <taxon>Dermacoccaceae</taxon>
        <taxon>Calidifontibacter</taxon>
    </lineage>
</organism>
<reference evidence="3 4" key="1">
    <citation type="submission" date="2018-08" db="EMBL/GenBank/DDBJ databases">
        <title>Sequencing the genomes of 1000 actinobacteria strains.</title>
        <authorList>
            <person name="Klenk H.-P."/>
        </authorList>
    </citation>
    <scope>NUCLEOTIDE SEQUENCE [LARGE SCALE GENOMIC DNA]</scope>
    <source>
        <strain evidence="3 4">DSM 22967</strain>
    </source>
</reference>